<sequence>MLHLTLFTNFTLLPAELRLQIWRLSCHRRVVEVFYDQENDCCRTTAPVPAVLHACRESRYEALRVYRRSFGTMTHEPRIYFNHEMDTLYIPRPPFMGYDDSSRSFADLIGDAPYIAHLAIDYVPPSIKRPWETYNKYVLIQGFPEVDEVFLVTDTTTQSNDRPSVGELGLTDPTRDALILNQLLEDVKASFYYEVREQFAMLEREETIEPLHLPPLVLKSKTWTHRQDRNRLVCPIYAA</sequence>
<dbReference type="Pfam" id="PF20150">
    <property type="entry name" value="2EXR"/>
    <property type="match status" value="1"/>
</dbReference>
<comment type="caution">
    <text evidence="2">The sequence shown here is derived from an EMBL/GenBank/DDBJ whole genome shotgun (WGS) entry which is preliminary data.</text>
</comment>
<dbReference type="AlphaFoldDB" id="A0A553IDS3"/>
<name>A0A553IDS3_9PEZI</name>
<keyword evidence="3" id="KW-1185">Reference proteome</keyword>
<dbReference type="PANTHER" id="PTHR35910:SF6">
    <property type="entry name" value="2EXR DOMAIN-CONTAINING PROTEIN"/>
    <property type="match status" value="1"/>
</dbReference>
<dbReference type="OrthoDB" id="3513892at2759"/>
<protein>
    <recommendedName>
        <fullName evidence="1">2EXR domain-containing protein</fullName>
    </recommendedName>
</protein>
<dbReference type="PANTHER" id="PTHR35910">
    <property type="entry name" value="2EXR DOMAIN-CONTAINING PROTEIN"/>
    <property type="match status" value="1"/>
</dbReference>
<accession>A0A553IDS3</accession>
<dbReference type="Proteomes" id="UP000319160">
    <property type="component" value="Unassembled WGS sequence"/>
</dbReference>
<feature type="domain" description="2EXR" evidence="1">
    <location>
        <begin position="7"/>
        <end position="88"/>
    </location>
</feature>
<evidence type="ECO:0000259" key="1">
    <source>
        <dbReference type="Pfam" id="PF20150"/>
    </source>
</evidence>
<evidence type="ECO:0000313" key="3">
    <source>
        <dbReference type="Proteomes" id="UP000319160"/>
    </source>
</evidence>
<gene>
    <name evidence="2" type="ORF">FHL15_001000</name>
</gene>
<reference evidence="3" key="1">
    <citation type="submission" date="2019-06" db="EMBL/GenBank/DDBJ databases">
        <title>Draft genome sequence of the griseofulvin-producing fungus Xylaria cubensis strain G536.</title>
        <authorList>
            <person name="Mead M.E."/>
            <person name="Raja H.A."/>
            <person name="Steenwyk J.L."/>
            <person name="Knowles S.L."/>
            <person name="Oberlies N.H."/>
            <person name="Rokas A."/>
        </authorList>
    </citation>
    <scope>NUCLEOTIDE SEQUENCE [LARGE SCALE GENOMIC DNA]</scope>
    <source>
        <strain evidence="3">G536</strain>
    </source>
</reference>
<dbReference type="EMBL" id="VFLP01000003">
    <property type="protein sequence ID" value="TRX98355.1"/>
    <property type="molecule type" value="Genomic_DNA"/>
</dbReference>
<proteinExistence type="predicted"/>
<organism evidence="2 3">
    <name type="scientific">Xylaria flabelliformis</name>
    <dbReference type="NCBI Taxonomy" id="2512241"/>
    <lineage>
        <taxon>Eukaryota</taxon>
        <taxon>Fungi</taxon>
        <taxon>Dikarya</taxon>
        <taxon>Ascomycota</taxon>
        <taxon>Pezizomycotina</taxon>
        <taxon>Sordariomycetes</taxon>
        <taxon>Xylariomycetidae</taxon>
        <taxon>Xylariales</taxon>
        <taxon>Xylariaceae</taxon>
        <taxon>Xylaria</taxon>
    </lineage>
</organism>
<dbReference type="InterPro" id="IPR045518">
    <property type="entry name" value="2EXR"/>
</dbReference>
<evidence type="ECO:0000313" key="2">
    <source>
        <dbReference type="EMBL" id="TRX98355.1"/>
    </source>
</evidence>